<dbReference type="GO" id="GO:0032366">
    <property type="term" value="P:intracellular sterol transport"/>
    <property type="evidence" value="ECO:0007669"/>
    <property type="project" value="TreeGrafter"/>
</dbReference>
<dbReference type="Pfam" id="PF02893">
    <property type="entry name" value="GRAM"/>
    <property type="match status" value="1"/>
</dbReference>
<dbReference type="EMBL" id="JARKIK010000047">
    <property type="protein sequence ID" value="KAK8735447.1"/>
    <property type="molecule type" value="Genomic_DNA"/>
</dbReference>
<dbReference type="Gene3D" id="2.30.29.30">
    <property type="entry name" value="Pleckstrin-homology domain (PH domain)/Phosphotyrosine-binding domain (PTB)"/>
    <property type="match status" value="1"/>
</dbReference>
<feature type="transmembrane region" description="Helical" evidence="6">
    <location>
        <begin position="901"/>
        <end position="920"/>
    </location>
</feature>
<evidence type="ECO:0000256" key="6">
    <source>
        <dbReference type="SAM" id="Phobius"/>
    </source>
</evidence>
<name>A0AAW0X7A7_CHEQU</name>
<evidence type="ECO:0000256" key="1">
    <source>
        <dbReference type="ARBA" id="ARBA00004167"/>
    </source>
</evidence>
<dbReference type="Pfam" id="PF16016">
    <property type="entry name" value="VASt"/>
    <property type="match status" value="1"/>
</dbReference>
<dbReference type="InterPro" id="IPR004182">
    <property type="entry name" value="GRAM"/>
</dbReference>
<dbReference type="GO" id="GO:0005886">
    <property type="term" value="C:plasma membrane"/>
    <property type="evidence" value="ECO:0007669"/>
    <property type="project" value="TreeGrafter"/>
</dbReference>
<feature type="compositionally biased region" description="Basic and acidic residues" evidence="5">
    <location>
        <begin position="348"/>
        <end position="364"/>
    </location>
</feature>
<keyword evidence="2 6" id="KW-0812">Transmembrane</keyword>
<gene>
    <name evidence="8" type="ORF">OTU49_005394</name>
</gene>
<feature type="compositionally biased region" description="Basic and acidic residues" evidence="5">
    <location>
        <begin position="1019"/>
        <end position="1033"/>
    </location>
</feature>
<dbReference type="InterPro" id="IPR051482">
    <property type="entry name" value="Cholesterol_transport"/>
</dbReference>
<dbReference type="GO" id="GO:0005789">
    <property type="term" value="C:endoplasmic reticulum membrane"/>
    <property type="evidence" value="ECO:0007669"/>
    <property type="project" value="UniProtKB-ARBA"/>
</dbReference>
<feature type="compositionally biased region" description="Polar residues" evidence="5">
    <location>
        <begin position="590"/>
        <end position="624"/>
    </location>
</feature>
<dbReference type="GO" id="GO:0140268">
    <property type="term" value="C:endoplasmic reticulum-plasma membrane contact site"/>
    <property type="evidence" value="ECO:0007669"/>
    <property type="project" value="TreeGrafter"/>
</dbReference>
<feature type="compositionally biased region" description="Basic and acidic residues" evidence="5">
    <location>
        <begin position="298"/>
        <end position="318"/>
    </location>
</feature>
<dbReference type="GO" id="GO:0032934">
    <property type="term" value="F:sterol binding"/>
    <property type="evidence" value="ECO:0007669"/>
    <property type="project" value="TreeGrafter"/>
</dbReference>
<keyword evidence="4 6" id="KW-0472">Membrane</keyword>
<evidence type="ECO:0000256" key="4">
    <source>
        <dbReference type="ARBA" id="ARBA00023136"/>
    </source>
</evidence>
<feature type="region of interest" description="Disordered" evidence="5">
    <location>
        <begin position="515"/>
        <end position="539"/>
    </location>
</feature>
<evidence type="ECO:0000256" key="5">
    <source>
        <dbReference type="SAM" id="MobiDB-lite"/>
    </source>
</evidence>
<evidence type="ECO:0000313" key="9">
    <source>
        <dbReference type="Proteomes" id="UP001445076"/>
    </source>
</evidence>
<feature type="domain" description="VASt" evidence="7">
    <location>
        <begin position="663"/>
        <end position="832"/>
    </location>
</feature>
<dbReference type="CDD" id="cd13220">
    <property type="entry name" value="PH-GRAM_GRAMDC"/>
    <property type="match status" value="1"/>
</dbReference>
<feature type="compositionally biased region" description="Low complexity" evidence="5">
    <location>
        <begin position="320"/>
        <end position="330"/>
    </location>
</feature>
<dbReference type="InterPro" id="IPR031968">
    <property type="entry name" value="VASt"/>
</dbReference>
<feature type="region of interest" description="Disordered" evidence="5">
    <location>
        <begin position="243"/>
        <end position="364"/>
    </location>
</feature>
<evidence type="ECO:0000259" key="7">
    <source>
        <dbReference type="PROSITE" id="PS51778"/>
    </source>
</evidence>
<comment type="caution">
    <text evidence="8">The sequence shown here is derived from an EMBL/GenBank/DDBJ whole genome shotgun (WGS) entry which is preliminary data.</text>
</comment>
<feature type="region of interest" description="Disordered" evidence="5">
    <location>
        <begin position="150"/>
        <end position="190"/>
    </location>
</feature>
<protein>
    <recommendedName>
        <fullName evidence="7">VASt domain-containing protein</fullName>
    </recommendedName>
</protein>
<evidence type="ECO:0000256" key="3">
    <source>
        <dbReference type="ARBA" id="ARBA00022989"/>
    </source>
</evidence>
<feature type="compositionally biased region" description="Low complexity" evidence="5">
    <location>
        <begin position="150"/>
        <end position="175"/>
    </location>
</feature>
<sequence>MMMESPGAAAGGRQPLTSTPVGPVIDRSISCDPDLIATSASTCSIKPQVSQHSRSYVQNHLLVGQHNHLQWKSAEDIFLSSTGESLLNKSIEADDGGGIREVSNNPLRLVSSVSAYPLPNTNTNTISTGIVHATPATAVTASAVSTFTISSTSSSSSTSTNSSSHISIQPQQPSSVMVNHGGQSNTSFTSTEFTTSGCLHHGSDAPSSTSPITTSAGDLNNAQLNSVGGLAPLDLSGITPITQVTLPTPTENGEGRFSKSPTPSPKPSPTLMNRQTSCDSSDDRANKNDASGFISREGSMERSFTETPAEHQPTDKLLDSISRSSESCRSVDGPRTPEIGSSVNGVLVKDRKESRDSKSSDKKSNKAWYKMLNPTYKSRSEDLKRLFKDLPSDERLIVDYSCALQKDILVHGRLYVTPNYFCFYSKIFGWETFVCIKSKEIIAMTKEKTALVIPNAVEIRTEGEKHFFTSFASRDKTYMMLFRIWQNALMDQQMSATELWQWVHSSYGDELGLTSDDDDYVAPSTEDDTKNTSHAHSTCESSSLNRNLKLYSVDSLEDACPGDVLDESSVPPVPKNGCDSETSEFVGAENLQQPKVSSSPTKSPQNHSAKSSQNHTSLNSTPQPNDVIPTDMSDTTESELDSKISCLASGESVACPNQSSHHQGREVINAVYSLPVDTVFTLLFTNSKFMLDLYTARSTSDVVASPWQSNPETKQKLRQVTYTLTLPPNSFGPKVSHVTETQVVSPFSKHGEIYTVDAEACNAGIPYADSFFVSNHWCLTRESASETRISVWSQVKYKKNVWGFMKGVIDKNAFSGVESLLNDINTALLAEVECSHLKKTRRRRRRGGSKGEPPDVLLPSQVYPDKVKDIHKATQIPARKLTLPTVIPDSNSSSNEGPVRLVVATVVILLILNALLYYKLWALEEKIFLRSTSYPFLDPSMFKSGASGGPLEEWVRILQQQEAIHAAEVERWRKSIEEAAGFLRKAEESLRTLHTSIPPHHASKLQLLLKQIQNLHETESQRKSTLEPLHGEQEGNPIDSTKGPDIPEHDSNSAYKNMHKDEIHEYLEL</sequence>
<dbReference type="GO" id="GO:0120015">
    <property type="term" value="F:sterol transfer activity"/>
    <property type="evidence" value="ECO:0007669"/>
    <property type="project" value="TreeGrafter"/>
</dbReference>
<feature type="region of interest" description="Disordered" evidence="5">
    <location>
        <begin position="590"/>
        <end position="640"/>
    </location>
</feature>
<reference evidence="8 9" key="1">
    <citation type="journal article" date="2024" name="BMC Genomics">
        <title>Genome assembly of redclaw crayfish (Cherax quadricarinatus) provides insights into its immune adaptation and hypoxia tolerance.</title>
        <authorList>
            <person name="Liu Z."/>
            <person name="Zheng J."/>
            <person name="Li H."/>
            <person name="Fang K."/>
            <person name="Wang S."/>
            <person name="He J."/>
            <person name="Zhou D."/>
            <person name="Weng S."/>
            <person name="Chi M."/>
            <person name="Gu Z."/>
            <person name="He J."/>
            <person name="Li F."/>
            <person name="Wang M."/>
        </authorList>
    </citation>
    <scope>NUCLEOTIDE SEQUENCE [LARGE SCALE GENOMIC DNA]</scope>
    <source>
        <strain evidence="8">ZL_2023a</strain>
    </source>
</reference>
<dbReference type="Proteomes" id="UP001445076">
    <property type="component" value="Unassembled WGS sequence"/>
</dbReference>
<comment type="subcellular location">
    <subcellularLocation>
        <location evidence="1">Membrane</location>
        <topology evidence="1">Single-pass membrane protein</topology>
    </subcellularLocation>
</comment>
<proteinExistence type="predicted"/>
<accession>A0AAW0X7A7</accession>
<dbReference type="PANTHER" id="PTHR23319">
    <property type="entry name" value="GRAM DOMAIN CONTAINING 1B, ISOFORM E"/>
    <property type="match status" value="1"/>
</dbReference>
<dbReference type="FunFam" id="2.30.29.30:FF:000008">
    <property type="entry name" value="GRAM domain containing 1B"/>
    <property type="match status" value="1"/>
</dbReference>
<dbReference type="AlphaFoldDB" id="A0AAW0X7A7"/>
<dbReference type="PANTHER" id="PTHR23319:SF4">
    <property type="entry name" value="GRAM DOMAIN CONTAINING 1B, ISOFORM E"/>
    <property type="match status" value="1"/>
</dbReference>
<dbReference type="InterPro" id="IPR011993">
    <property type="entry name" value="PH-like_dom_sf"/>
</dbReference>
<feature type="region of interest" description="Disordered" evidence="5">
    <location>
        <begin position="563"/>
        <end position="582"/>
    </location>
</feature>
<keyword evidence="3 6" id="KW-1133">Transmembrane helix</keyword>
<dbReference type="SMART" id="SM00568">
    <property type="entry name" value="GRAM"/>
    <property type="match status" value="1"/>
</dbReference>
<dbReference type="PROSITE" id="PS51778">
    <property type="entry name" value="VAST"/>
    <property type="match status" value="1"/>
</dbReference>
<evidence type="ECO:0000313" key="8">
    <source>
        <dbReference type="EMBL" id="KAK8735447.1"/>
    </source>
</evidence>
<organism evidence="8 9">
    <name type="scientific">Cherax quadricarinatus</name>
    <name type="common">Australian red claw crayfish</name>
    <dbReference type="NCBI Taxonomy" id="27406"/>
    <lineage>
        <taxon>Eukaryota</taxon>
        <taxon>Metazoa</taxon>
        <taxon>Ecdysozoa</taxon>
        <taxon>Arthropoda</taxon>
        <taxon>Crustacea</taxon>
        <taxon>Multicrustacea</taxon>
        <taxon>Malacostraca</taxon>
        <taxon>Eumalacostraca</taxon>
        <taxon>Eucarida</taxon>
        <taxon>Decapoda</taxon>
        <taxon>Pleocyemata</taxon>
        <taxon>Astacidea</taxon>
        <taxon>Parastacoidea</taxon>
        <taxon>Parastacidae</taxon>
        <taxon>Cherax</taxon>
    </lineage>
</organism>
<keyword evidence="9" id="KW-1185">Reference proteome</keyword>
<evidence type="ECO:0000256" key="2">
    <source>
        <dbReference type="ARBA" id="ARBA00022692"/>
    </source>
</evidence>
<feature type="region of interest" description="Disordered" evidence="5">
    <location>
        <begin position="1019"/>
        <end position="1061"/>
    </location>
</feature>